<dbReference type="RefSeq" id="XP_005780593.1">
    <property type="nucleotide sequence ID" value="XM_005780536.1"/>
</dbReference>
<dbReference type="HOGENOM" id="CLU_851099_0_0_1"/>
<feature type="compositionally biased region" description="Basic and acidic residues" evidence="1">
    <location>
        <begin position="279"/>
        <end position="291"/>
    </location>
</feature>
<evidence type="ECO:0000256" key="1">
    <source>
        <dbReference type="SAM" id="MobiDB-lite"/>
    </source>
</evidence>
<dbReference type="SMART" id="SM00060">
    <property type="entry name" value="FN3"/>
    <property type="match status" value="1"/>
</dbReference>
<evidence type="ECO:0000313" key="4">
    <source>
        <dbReference type="Proteomes" id="UP000013827"/>
    </source>
</evidence>
<feature type="region of interest" description="Disordered" evidence="1">
    <location>
        <begin position="207"/>
        <end position="327"/>
    </location>
</feature>
<dbReference type="SUPFAM" id="SSF49265">
    <property type="entry name" value="Fibronectin type III"/>
    <property type="match status" value="1"/>
</dbReference>
<proteinExistence type="predicted"/>
<dbReference type="InterPro" id="IPR003961">
    <property type="entry name" value="FN3_dom"/>
</dbReference>
<evidence type="ECO:0000259" key="2">
    <source>
        <dbReference type="PROSITE" id="PS50853"/>
    </source>
</evidence>
<dbReference type="InterPro" id="IPR013783">
    <property type="entry name" value="Ig-like_fold"/>
</dbReference>
<dbReference type="Proteomes" id="UP000013827">
    <property type="component" value="Unassembled WGS sequence"/>
</dbReference>
<dbReference type="EnsemblProtists" id="EOD28164">
    <property type="protein sequence ID" value="EOD28164"/>
    <property type="gene ID" value="EMIHUDRAFT_443025"/>
</dbReference>
<reference evidence="3" key="2">
    <citation type="submission" date="2024-10" db="UniProtKB">
        <authorList>
            <consortium name="EnsemblProtists"/>
        </authorList>
    </citation>
    <scope>IDENTIFICATION</scope>
</reference>
<name>A0A0D3JXC9_EMIH1</name>
<feature type="domain" description="Fibronectin type-III" evidence="2">
    <location>
        <begin position="21"/>
        <end position="118"/>
    </location>
</feature>
<accession>A0A0D3JXC9</accession>
<dbReference type="InterPro" id="IPR036116">
    <property type="entry name" value="FN3_sf"/>
</dbReference>
<dbReference type="CDD" id="cd00063">
    <property type="entry name" value="FN3"/>
    <property type="match status" value="1"/>
</dbReference>
<dbReference type="GeneID" id="17273710"/>
<dbReference type="PROSITE" id="PS50853">
    <property type="entry name" value="FN3"/>
    <property type="match status" value="1"/>
</dbReference>
<sequence>MLPLILLPAAAEARGSPAALPPGKPANLTVLSGPSWASIRWMPSPAEGDTGVTNHFALKWQLRDSDEAEWFPYWVGPEAHSATLSDLPEGATIAARVAAVNEHGRAWSEFVVFSTTEPLLCDETHLYRGVLEDADIERLCGGAKARAPVDPHRSPCSVTHVEYAFAGAAAGLMIVLLSFAIVVRTCFEGGVLPILKPQPSLNEPVTAVAEGADQASPPMRCSISGTTSAQWRDAADRRAPSPLLRKAGLLGGSRTRSDSAAAAEEETGARPLLTPPEGGNRRAVDGRRGARADAGTSGGGPPHTAGSEGLAEGRVRGRGRAGVGGQR</sequence>
<dbReference type="Gene3D" id="2.60.40.10">
    <property type="entry name" value="Immunoglobulins"/>
    <property type="match status" value="1"/>
</dbReference>
<dbReference type="AlphaFoldDB" id="A0A0D3JXC9"/>
<reference evidence="4" key="1">
    <citation type="journal article" date="2013" name="Nature">
        <title>Pan genome of the phytoplankton Emiliania underpins its global distribution.</title>
        <authorList>
            <person name="Read B.A."/>
            <person name="Kegel J."/>
            <person name="Klute M.J."/>
            <person name="Kuo A."/>
            <person name="Lefebvre S.C."/>
            <person name="Maumus F."/>
            <person name="Mayer C."/>
            <person name="Miller J."/>
            <person name="Monier A."/>
            <person name="Salamov A."/>
            <person name="Young J."/>
            <person name="Aguilar M."/>
            <person name="Claverie J.M."/>
            <person name="Frickenhaus S."/>
            <person name="Gonzalez K."/>
            <person name="Herman E.K."/>
            <person name="Lin Y.C."/>
            <person name="Napier J."/>
            <person name="Ogata H."/>
            <person name="Sarno A.F."/>
            <person name="Shmutz J."/>
            <person name="Schroeder D."/>
            <person name="de Vargas C."/>
            <person name="Verret F."/>
            <person name="von Dassow P."/>
            <person name="Valentin K."/>
            <person name="Van de Peer Y."/>
            <person name="Wheeler G."/>
            <person name="Dacks J.B."/>
            <person name="Delwiche C.F."/>
            <person name="Dyhrman S.T."/>
            <person name="Glockner G."/>
            <person name="John U."/>
            <person name="Richards T."/>
            <person name="Worden A.Z."/>
            <person name="Zhang X."/>
            <person name="Grigoriev I.V."/>
            <person name="Allen A.E."/>
            <person name="Bidle K."/>
            <person name="Borodovsky M."/>
            <person name="Bowler C."/>
            <person name="Brownlee C."/>
            <person name="Cock J.M."/>
            <person name="Elias M."/>
            <person name="Gladyshev V.N."/>
            <person name="Groth M."/>
            <person name="Guda C."/>
            <person name="Hadaegh A."/>
            <person name="Iglesias-Rodriguez M.D."/>
            <person name="Jenkins J."/>
            <person name="Jones B.M."/>
            <person name="Lawson T."/>
            <person name="Leese F."/>
            <person name="Lindquist E."/>
            <person name="Lobanov A."/>
            <person name="Lomsadze A."/>
            <person name="Malik S.B."/>
            <person name="Marsh M.E."/>
            <person name="Mackinder L."/>
            <person name="Mock T."/>
            <person name="Mueller-Roeber B."/>
            <person name="Pagarete A."/>
            <person name="Parker M."/>
            <person name="Probert I."/>
            <person name="Quesneville H."/>
            <person name="Raines C."/>
            <person name="Rensing S.A."/>
            <person name="Riano-Pachon D.M."/>
            <person name="Richier S."/>
            <person name="Rokitta S."/>
            <person name="Shiraiwa Y."/>
            <person name="Soanes D.M."/>
            <person name="van der Giezen M."/>
            <person name="Wahlund T.M."/>
            <person name="Williams B."/>
            <person name="Wilson W."/>
            <person name="Wolfe G."/>
            <person name="Wurch L.L."/>
        </authorList>
    </citation>
    <scope>NUCLEOTIDE SEQUENCE</scope>
</reference>
<organism evidence="3 4">
    <name type="scientific">Emiliania huxleyi (strain CCMP1516)</name>
    <dbReference type="NCBI Taxonomy" id="280463"/>
    <lineage>
        <taxon>Eukaryota</taxon>
        <taxon>Haptista</taxon>
        <taxon>Haptophyta</taxon>
        <taxon>Prymnesiophyceae</taxon>
        <taxon>Isochrysidales</taxon>
        <taxon>Noelaerhabdaceae</taxon>
        <taxon>Emiliania</taxon>
    </lineage>
</organism>
<evidence type="ECO:0000313" key="3">
    <source>
        <dbReference type="EnsemblProtists" id="EOD28164"/>
    </source>
</evidence>
<dbReference type="KEGG" id="ehx:EMIHUDRAFT_443025"/>
<protein>
    <recommendedName>
        <fullName evidence="2">Fibronectin type-III domain-containing protein</fullName>
    </recommendedName>
</protein>
<dbReference type="PaxDb" id="2903-EOD28164"/>
<keyword evidence="4" id="KW-1185">Reference proteome</keyword>